<reference evidence="1 2" key="1">
    <citation type="submission" date="2024-01" db="EMBL/GenBank/DDBJ databases">
        <title>The genomes of 5 underutilized Papilionoideae crops provide insights into root nodulation and disease resistance.</title>
        <authorList>
            <person name="Yuan L."/>
        </authorList>
    </citation>
    <scope>NUCLEOTIDE SEQUENCE [LARGE SCALE GENOMIC DNA]</scope>
    <source>
        <strain evidence="1">LY-2023</strain>
        <tissue evidence="1">Leaf</tissue>
    </source>
</reference>
<evidence type="ECO:0000313" key="1">
    <source>
        <dbReference type="EMBL" id="KAK7285263.1"/>
    </source>
</evidence>
<name>A0AAN9IS34_CLITE</name>
<sequence length="68" mass="7984">MKSKRERKKLFDRFRYLGVNTVAGKRVAPIGVEAKEMLLFANFKSKTPNQATQWGNWVWLCGSREPRR</sequence>
<dbReference type="AlphaFoldDB" id="A0AAN9IS34"/>
<comment type="caution">
    <text evidence="1">The sequence shown here is derived from an EMBL/GenBank/DDBJ whole genome shotgun (WGS) entry which is preliminary data.</text>
</comment>
<keyword evidence="2" id="KW-1185">Reference proteome</keyword>
<protein>
    <submittedName>
        <fullName evidence="1">Uncharacterized protein</fullName>
    </submittedName>
</protein>
<dbReference type="Proteomes" id="UP001359559">
    <property type="component" value="Unassembled WGS sequence"/>
</dbReference>
<accession>A0AAN9IS34</accession>
<organism evidence="1 2">
    <name type="scientific">Clitoria ternatea</name>
    <name type="common">Butterfly pea</name>
    <dbReference type="NCBI Taxonomy" id="43366"/>
    <lineage>
        <taxon>Eukaryota</taxon>
        <taxon>Viridiplantae</taxon>
        <taxon>Streptophyta</taxon>
        <taxon>Embryophyta</taxon>
        <taxon>Tracheophyta</taxon>
        <taxon>Spermatophyta</taxon>
        <taxon>Magnoliopsida</taxon>
        <taxon>eudicotyledons</taxon>
        <taxon>Gunneridae</taxon>
        <taxon>Pentapetalae</taxon>
        <taxon>rosids</taxon>
        <taxon>fabids</taxon>
        <taxon>Fabales</taxon>
        <taxon>Fabaceae</taxon>
        <taxon>Papilionoideae</taxon>
        <taxon>50 kb inversion clade</taxon>
        <taxon>NPAAA clade</taxon>
        <taxon>indigoferoid/millettioid clade</taxon>
        <taxon>Phaseoleae</taxon>
        <taxon>Clitoria</taxon>
    </lineage>
</organism>
<proteinExistence type="predicted"/>
<evidence type="ECO:0000313" key="2">
    <source>
        <dbReference type="Proteomes" id="UP001359559"/>
    </source>
</evidence>
<dbReference type="EMBL" id="JAYKXN010000005">
    <property type="protein sequence ID" value="KAK7285263.1"/>
    <property type="molecule type" value="Genomic_DNA"/>
</dbReference>
<gene>
    <name evidence="1" type="ORF">RJT34_20028</name>
</gene>